<evidence type="ECO:0000313" key="1">
    <source>
        <dbReference type="EMBL" id="KAI9452200.1"/>
    </source>
</evidence>
<accession>A0ACC0TX03</accession>
<evidence type="ECO:0000313" key="2">
    <source>
        <dbReference type="Proteomes" id="UP001207468"/>
    </source>
</evidence>
<name>A0ACC0TX03_9AGAM</name>
<dbReference type="Proteomes" id="UP001207468">
    <property type="component" value="Unassembled WGS sequence"/>
</dbReference>
<proteinExistence type="predicted"/>
<comment type="caution">
    <text evidence="1">The sequence shown here is derived from an EMBL/GenBank/DDBJ whole genome shotgun (WGS) entry which is preliminary data.</text>
</comment>
<sequence length="553" mass="61536">MQTFGWSRALHSLFLCHDLRTPFTPFVQGRSATATHHERLSVDVVKSSIMSEDVLMPNHPETSVKRRLFQAREHNTTPPHGRVPIPSIFSSRSPLLPASYLSSITIVILAFLAAIRALPVGQTSPTLVSLVQLRASSCDDPNGCRSLRDIIRNCTVTILLCTWVCVHPNIPSPHEMWPKVTVRRIGLMLSALFVPELMIAWALKQRMAAVELAEKHKNTEDGWTITHGFFAIMGGFMEYEGNGPIRVLLSEQLKSYPLTGNGDLARIAKEEIDDKSKGDVISKTLVTRHSAIWLVCDTMHRTKIPNPTDHEIGARDCCLCSSQFCMMYILWWDKPLNGQRGVRVYKKRNTGEPIDDGDVEATSSVGIWGAFRDSISELPAVIVRGPCATMADVKHAPWVVHILTWPIIKSSLSFACEDNSHRDLKRVHTFYPNSWSSGGGSVAVVFVAVGIASMFGGIHCIGWSFTFSSITERALWRVASVSITVAPIMILLLFTIDVDNHWSDRPVSLMGITLTASYMFGRLVLLVVPFLSLRSIPPAAYYVVHWTSFIPHV</sequence>
<organism evidence="1 2">
    <name type="scientific">Russula earlei</name>
    <dbReference type="NCBI Taxonomy" id="71964"/>
    <lineage>
        <taxon>Eukaryota</taxon>
        <taxon>Fungi</taxon>
        <taxon>Dikarya</taxon>
        <taxon>Basidiomycota</taxon>
        <taxon>Agaricomycotina</taxon>
        <taxon>Agaricomycetes</taxon>
        <taxon>Russulales</taxon>
        <taxon>Russulaceae</taxon>
        <taxon>Russula</taxon>
    </lineage>
</organism>
<gene>
    <name evidence="1" type="ORF">F5148DRAFT_1370439</name>
</gene>
<protein>
    <submittedName>
        <fullName evidence="1">Uncharacterized protein</fullName>
    </submittedName>
</protein>
<keyword evidence="2" id="KW-1185">Reference proteome</keyword>
<dbReference type="EMBL" id="JAGFNK010000346">
    <property type="protein sequence ID" value="KAI9452200.1"/>
    <property type="molecule type" value="Genomic_DNA"/>
</dbReference>
<reference evidence="1" key="1">
    <citation type="submission" date="2021-03" db="EMBL/GenBank/DDBJ databases">
        <title>Evolutionary priming and transition to the ectomycorrhizal habit in an iconic lineage of mushroom-forming fungi: is preadaptation a requirement?</title>
        <authorList>
            <consortium name="DOE Joint Genome Institute"/>
            <person name="Looney B.P."/>
            <person name="Miyauchi S."/>
            <person name="Morin E."/>
            <person name="Drula E."/>
            <person name="Courty P.E."/>
            <person name="Chicoki N."/>
            <person name="Fauchery L."/>
            <person name="Kohler A."/>
            <person name="Kuo A."/>
            <person name="LaButti K."/>
            <person name="Pangilinan J."/>
            <person name="Lipzen A."/>
            <person name="Riley R."/>
            <person name="Andreopoulos W."/>
            <person name="He G."/>
            <person name="Johnson J."/>
            <person name="Barry K.W."/>
            <person name="Grigoriev I.V."/>
            <person name="Nagy L."/>
            <person name="Hibbett D."/>
            <person name="Henrissat B."/>
            <person name="Matheny P.B."/>
            <person name="Labbe J."/>
            <person name="Martin A.F."/>
        </authorList>
    </citation>
    <scope>NUCLEOTIDE SEQUENCE</scope>
    <source>
        <strain evidence="1">BPL698</strain>
    </source>
</reference>